<feature type="non-terminal residue" evidence="1">
    <location>
        <position position="181"/>
    </location>
</feature>
<name>A0ABS5QM79_9BACT</name>
<gene>
    <name evidence="1" type="ORF">VAMP_237n7</name>
</gene>
<evidence type="ECO:0000313" key="2">
    <source>
        <dbReference type="Proteomes" id="UP000680365"/>
    </source>
</evidence>
<sequence length="181" mass="21788">MLKTGMLRVIQRVKDEKIWNNNLKKYPILRDENRYDPKNKNTRLLFGIDVYNINYIYGNSIIFSPSNNITAVYFQSKEGKEKAEELIDLIAYIEYRVLYMETGNKELDEKLRSLYNYGISNEFFELEKEFYERINFYKTNNYIVNFNKIHNPILLSLYHTSIKQPEPLSKCVFLFRIIEYA</sequence>
<evidence type="ECO:0000313" key="1">
    <source>
        <dbReference type="EMBL" id="MBS8122272.1"/>
    </source>
</evidence>
<dbReference type="RefSeq" id="WP_213349681.1">
    <property type="nucleotide sequence ID" value="NZ_JAEDAM010000063.1"/>
</dbReference>
<accession>A0ABS5QM79</accession>
<keyword evidence="2" id="KW-1185">Reference proteome</keyword>
<comment type="caution">
    <text evidence="1">The sequence shown here is derived from an EMBL/GenBank/DDBJ whole genome shotgun (WGS) entry which is preliminary data.</text>
</comment>
<protein>
    <submittedName>
        <fullName evidence="1">Uncharacterized protein</fullName>
    </submittedName>
</protein>
<dbReference type="Proteomes" id="UP000680365">
    <property type="component" value="Unassembled WGS sequence"/>
</dbReference>
<reference evidence="1 2" key="1">
    <citation type="journal article" date="2021" name="Nat. Commun.">
        <title>Reductive evolution and unique predatory mode in the CPR bacterium Vampirococcus lugosii.</title>
        <authorList>
            <person name="Moreira D."/>
            <person name="Zivanovic Y."/>
            <person name="Lopez-Archilla A.I."/>
            <person name="Iniesto M."/>
            <person name="Lopez-Garcia P."/>
        </authorList>
    </citation>
    <scope>NUCLEOTIDE SEQUENCE [LARGE SCALE GENOMIC DNA]</scope>
    <source>
        <strain evidence="1">Chiprana</strain>
    </source>
</reference>
<dbReference type="EMBL" id="JAEDAM010000063">
    <property type="protein sequence ID" value="MBS8122272.1"/>
    <property type="molecule type" value="Genomic_DNA"/>
</dbReference>
<organism evidence="1 2">
    <name type="scientific">Candidatus Vampirococcus lugosii</name>
    <dbReference type="NCBI Taxonomy" id="2789015"/>
    <lineage>
        <taxon>Bacteria</taxon>
        <taxon>Candidatus Absconditibacteriota</taxon>
        <taxon>Vampirococcus</taxon>
    </lineage>
</organism>
<proteinExistence type="predicted"/>